<keyword evidence="1" id="KW-0677">Repeat</keyword>
<protein>
    <submittedName>
        <fullName evidence="5">Uncharacterized protein</fullName>
    </submittedName>
</protein>
<evidence type="ECO:0000313" key="6">
    <source>
        <dbReference type="Proteomes" id="UP000297391"/>
    </source>
</evidence>
<dbReference type="Gene3D" id="1.50.10.20">
    <property type="match status" value="1"/>
</dbReference>
<name>A0A4Z0AY23_9PSED</name>
<evidence type="ECO:0000259" key="4">
    <source>
        <dbReference type="Pfam" id="PF13243"/>
    </source>
</evidence>
<keyword evidence="6" id="KW-1185">Reference proteome</keyword>
<organism evidence="5 6">
    <name type="scientific">Pseudomonas kairouanensis</name>
    <dbReference type="NCBI Taxonomy" id="2293832"/>
    <lineage>
        <taxon>Bacteria</taxon>
        <taxon>Pseudomonadati</taxon>
        <taxon>Pseudomonadota</taxon>
        <taxon>Gammaproteobacteria</taxon>
        <taxon>Pseudomonadales</taxon>
        <taxon>Pseudomonadaceae</taxon>
        <taxon>Pseudomonas</taxon>
    </lineage>
</organism>
<evidence type="ECO:0000259" key="3">
    <source>
        <dbReference type="Pfam" id="PF00432"/>
    </source>
</evidence>
<sequence>MKPSHLHALKTAARDELMQYIDDQGSIRQRCNSRGLESLLMLVLLRRMQCLPQVQRSLARFLDRYLQGKNLHAVERGLLTNTLPREHLRVERKKWMFTTYLALIHATAYLPPEDSASIDYTGQAAWVCLTLCAIKIINTHGNGQPILAQDRHFLLEQLGHGSAREVWEGHLSAHLIGLLALHTCAPAHPLLIQGVHSLLNQRNADGGLPFITHMTVYLTAFAGLALSKAGRRSVRVRQMADYLVSLQAQDGAWAYTENVRQTDIDSTCLAVECLQQVDPVRYASTIRRGQDYLASMANPDGGFPTYLRHHPCEATMTANAILVLQPAGDTYREVVDSALRFLRGAQQEDGTFERSWSLSSTFAIARASAALRLCDQGDDRVLASSMAYLHRTQNPDGGWGQVAGQASDVISSAHALSALSGAGYTESVRRGVNYLKKHRHSPGHLLADQAAPRPIPYRFPVLACIFVVNALADVATCASSHPPGGAGGRSLPRGRDTAACSQSPPECPAS</sequence>
<dbReference type="RefSeq" id="WP_135288403.1">
    <property type="nucleotide sequence ID" value="NZ_QUZU01000005.1"/>
</dbReference>
<dbReference type="InterPro" id="IPR001330">
    <property type="entry name" value="Prenyltrans"/>
</dbReference>
<dbReference type="CDD" id="cd00688">
    <property type="entry name" value="ISOPREN_C2_like"/>
    <property type="match status" value="1"/>
</dbReference>
<gene>
    <name evidence="5" type="ORF">DYL59_06270</name>
</gene>
<dbReference type="Proteomes" id="UP000297391">
    <property type="component" value="Unassembled WGS sequence"/>
</dbReference>
<proteinExistence type="predicted"/>
<dbReference type="InterPro" id="IPR032696">
    <property type="entry name" value="SQ_cyclase_C"/>
</dbReference>
<accession>A0A4Z0AY23</accession>
<reference evidence="5 6" key="1">
    <citation type="journal article" date="2019" name="Syst. Appl. Microbiol.">
        <title>New species of pathogenic Pseudomonas isolated from citrus in Tunisia: Proposal of Pseudomonas kairouanensis sp. nov. and Pseudomonas nabeulensis sp. nov.</title>
        <authorList>
            <person name="Oueslati M."/>
            <person name="Mulet M."/>
            <person name="Gomila M."/>
            <person name="Berge O."/>
            <person name="Hajlaoui M.R."/>
            <person name="Lalucat J."/>
            <person name="Sadfi-Zouaoui N."/>
            <person name="Garcia-Valdes E."/>
        </authorList>
    </citation>
    <scope>NUCLEOTIDE SEQUENCE [LARGE SCALE GENOMIC DNA]</scope>
    <source>
        <strain evidence="5 6">KC12</strain>
    </source>
</reference>
<evidence type="ECO:0000256" key="1">
    <source>
        <dbReference type="ARBA" id="ARBA00022737"/>
    </source>
</evidence>
<dbReference type="OrthoDB" id="9758578at2"/>
<dbReference type="AlphaFoldDB" id="A0A4Z0AY23"/>
<dbReference type="Pfam" id="PF13243">
    <property type="entry name" value="SQHop_cyclase_C"/>
    <property type="match status" value="1"/>
</dbReference>
<evidence type="ECO:0000313" key="5">
    <source>
        <dbReference type="EMBL" id="TFY91099.1"/>
    </source>
</evidence>
<dbReference type="Pfam" id="PF00432">
    <property type="entry name" value="Prenyltrans"/>
    <property type="match status" value="1"/>
</dbReference>
<dbReference type="UniPathway" id="UPA00337"/>
<feature type="domain" description="Prenyltransferase alpha-alpha toroid" evidence="3">
    <location>
        <begin position="212"/>
        <end position="304"/>
    </location>
</feature>
<dbReference type="GO" id="GO:0003824">
    <property type="term" value="F:catalytic activity"/>
    <property type="evidence" value="ECO:0007669"/>
    <property type="project" value="InterPro"/>
</dbReference>
<dbReference type="InterPro" id="IPR008930">
    <property type="entry name" value="Terpenoid_cyclase/PrenylTrfase"/>
</dbReference>
<feature type="domain" description="Squalene cyclase C-terminal" evidence="4">
    <location>
        <begin position="315"/>
        <end position="449"/>
    </location>
</feature>
<dbReference type="EMBL" id="QUZU01000005">
    <property type="protein sequence ID" value="TFY91099.1"/>
    <property type="molecule type" value="Genomic_DNA"/>
</dbReference>
<feature type="region of interest" description="Disordered" evidence="2">
    <location>
        <begin position="481"/>
        <end position="510"/>
    </location>
</feature>
<evidence type="ECO:0000256" key="2">
    <source>
        <dbReference type="SAM" id="MobiDB-lite"/>
    </source>
</evidence>
<comment type="caution">
    <text evidence="5">The sequence shown here is derived from an EMBL/GenBank/DDBJ whole genome shotgun (WGS) entry which is preliminary data.</text>
</comment>
<dbReference type="SUPFAM" id="SSF48239">
    <property type="entry name" value="Terpenoid cyclases/Protein prenyltransferases"/>
    <property type="match status" value="1"/>
</dbReference>